<reference evidence="1 2" key="1">
    <citation type="submission" date="2019-04" db="EMBL/GenBank/DDBJ databases">
        <title>An improved genome assembly and genetic linkage map for asparagus bean, Vigna unguiculata ssp. sesquipedialis.</title>
        <authorList>
            <person name="Xia Q."/>
            <person name="Zhang R."/>
            <person name="Dong Y."/>
        </authorList>
    </citation>
    <scope>NUCLEOTIDE SEQUENCE [LARGE SCALE GENOMIC DNA]</scope>
    <source>
        <tissue evidence="1">Leaf</tissue>
    </source>
</reference>
<dbReference type="EMBL" id="CP039350">
    <property type="protein sequence ID" value="QCD95885.1"/>
    <property type="molecule type" value="Genomic_DNA"/>
</dbReference>
<dbReference type="AlphaFoldDB" id="A0A4D6M404"/>
<gene>
    <name evidence="1" type="ORF">DEO72_LG6g582</name>
</gene>
<dbReference type="Proteomes" id="UP000501690">
    <property type="component" value="Linkage Group LG6"/>
</dbReference>
<organism evidence="1 2">
    <name type="scientific">Vigna unguiculata</name>
    <name type="common">Cowpea</name>
    <dbReference type="NCBI Taxonomy" id="3917"/>
    <lineage>
        <taxon>Eukaryota</taxon>
        <taxon>Viridiplantae</taxon>
        <taxon>Streptophyta</taxon>
        <taxon>Embryophyta</taxon>
        <taxon>Tracheophyta</taxon>
        <taxon>Spermatophyta</taxon>
        <taxon>Magnoliopsida</taxon>
        <taxon>eudicotyledons</taxon>
        <taxon>Gunneridae</taxon>
        <taxon>Pentapetalae</taxon>
        <taxon>rosids</taxon>
        <taxon>fabids</taxon>
        <taxon>Fabales</taxon>
        <taxon>Fabaceae</taxon>
        <taxon>Papilionoideae</taxon>
        <taxon>50 kb inversion clade</taxon>
        <taxon>NPAAA clade</taxon>
        <taxon>indigoferoid/millettioid clade</taxon>
        <taxon>Phaseoleae</taxon>
        <taxon>Vigna</taxon>
    </lineage>
</organism>
<keyword evidence="2" id="KW-1185">Reference proteome</keyword>
<protein>
    <submittedName>
        <fullName evidence="1">Uncharacterized protein</fullName>
    </submittedName>
</protein>
<evidence type="ECO:0000313" key="2">
    <source>
        <dbReference type="Proteomes" id="UP000501690"/>
    </source>
</evidence>
<evidence type="ECO:0000313" key="1">
    <source>
        <dbReference type="EMBL" id="QCD95885.1"/>
    </source>
</evidence>
<accession>A0A4D6M404</accession>
<sequence>MKRLAVASELPGGTRGVRVGGTRDLAVRLADVEIENAARGWEKIVRERDRTWILSRSGVPPGGLKDTARCNSEPLLRWRLAVRVIPPGGTCSEGNFVVLCAWRYATPARRSGSWQRLASFGALKVGLLVFLELWLGTYPLSCGSG</sequence>
<proteinExistence type="predicted"/>
<name>A0A4D6M404_VIGUN</name>